<accession>A0AAE3JH49</accession>
<sequence length="198" mass="23010">MTQTEKTINYYNQNAASFASGTQDADMEELRRKFTDKLRAESFILDFGCGSGRDTRAFLSDGFRVEALDGSEELCRIAEQYCGIPVRQMHFQDFSEKNRYDGIWACASILHLSMEELEAVFLKMADALRFHGIIYASFKYGEFEGERNGRYFTDMTERRLEELLKSVPHLRLEEAWLTTDVRPGRDTEKWLNVILRKA</sequence>
<feature type="domain" description="Methyltransferase" evidence="3">
    <location>
        <begin position="44"/>
        <end position="132"/>
    </location>
</feature>
<comment type="caution">
    <text evidence="4">The sequence shown here is derived from an EMBL/GenBank/DDBJ whole genome shotgun (WGS) entry which is preliminary data.</text>
</comment>
<dbReference type="InterPro" id="IPR041698">
    <property type="entry name" value="Methyltransf_25"/>
</dbReference>
<dbReference type="EMBL" id="JAJEQR010000030">
    <property type="protein sequence ID" value="MCC2231476.1"/>
    <property type="molecule type" value="Genomic_DNA"/>
</dbReference>
<keyword evidence="2" id="KW-0808">Transferase</keyword>
<dbReference type="SUPFAM" id="SSF53335">
    <property type="entry name" value="S-adenosyl-L-methionine-dependent methyltransferases"/>
    <property type="match status" value="1"/>
</dbReference>
<dbReference type="PANTHER" id="PTHR43861:SF1">
    <property type="entry name" value="TRANS-ACONITATE 2-METHYLTRANSFERASE"/>
    <property type="match status" value="1"/>
</dbReference>
<dbReference type="RefSeq" id="WP_308453995.1">
    <property type="nucleotide sequence ID" value="NZ_JAJEQR010000030.1"/>
</dbReference>
<gene>
    <name evidence="4" type="ORF">LKD81_10775</name>
</gene>
<dbReference type="GO" id="GO:0008168">
    <property type="term" value="F:methyltransferase activity"/>
    <property type="evidence" value="ECO:0007669"/>
    <property type="project" value="UniProtKB-KW"/>
</dbReference>
<protein>
    <submittedName>
        <fullName evidence="4">Class I SAM-dependent methyltransferase</fullName>
    </submittedName>
</protein>
<dbReference type="CDD" id="cd02440">
    <property type="entry name" value="AdoMet_MTases"/>
    <property type="match status" value="1"/>
</dbReference>
<keyword evidence="5" id="KW-1185">Reference proteome</keyword>
<evidence type="ECO:0000313" key="5">
    <source>
        <dbReference type="Proteomes" id="UP001198182"/>
    </source>
</evidence>
<reference evidence="4" key="1">
    <citation type="submission" date="2021-10" db="EMBL/GenBank/DDBJ databases">
        <title>Anaerobic single-cell dispensing facilitates the cultivation of human gut bacteria.</title>
        <authorList>
            <person name="Afrizal A."/>
        </authorList>
    </citation>
    <scope>NUCLEOTIDE SEQUENCE</scope>
    <source>
        <strain evidence="4">CLA-AA-H215</strain>
    </source>
</reference>
<evidence type="ECO:0000256" key="1">
    <source>
        <dbReference type="ARBA" id="ARBA00022603"/>
    </source>
</evidence>
<evidence type="ECO:0000256" key="2">
    <source>
        <dbReference type="ARBA" id="ARBA00022679"/>
    </source>
</evidence>
<evidence type="ECO:0000259" key="3">
    <source>
        <dbReference type="Pfam" id="PF13649"/>
    </source>
</evidence>
<dbReference type="Gene3D" id="3.40.50.150">
    <property type="entry name" value="Vaccinia Virus protein VP39"/>
    <property type="match status" value="1"/>
</dbReference>
<dbReference type="Pfam" id="PF13649">
    <property type="entry name" value="Methyltransf_25"/>
    <property type="match status" value="1"/>
</dbReference>
<name>A0AAE3JH49_9FIRM</name>
<keyword evidence="1 4" id="KW-0489">Methyltransferase</keyword>
<dbReference type="AlphaFoldDB" id="A0AAE3JH49"/>
<proteinExistence type="predicted"/>
<organism evidence="4 5">
    <name type="scientific">Hominifimenecus microfluidus</name>
    <dbReference type="NCBI Taxonomy" id="2885348"/>
    <lineage>
        <taxon>Bacteria</taxon>
        <taxon>Bacillati</taxon>
        <taxon>Bacillota</taxon>
        <taxon>Clostridia</taxon>
        <taxon>Lachnospirales</taxon>
        <taxon>Lachnospiraceae</taxon>
        <taxon>Hominifimenecus</taxon>
    </lineage>
</organism>
<dbReference type="Proteomes" id="UP001198182">
    <property type="component" value="Unassembled WGS sequence"/>
</dbReference>
<dbReference type="GO" id="GO:0032259">
    <property type="term" value="P:methylation"/>
    <property type="evidence" value="ECO:0007669"/>
    <property type="project" value="UniProtKB-KW"/>
</dbReference>
<dbReference type="InterPro" id="IPR029063">
    <property type="entry name" value="SAM-dependent_MTases_sf"/>
</dbReference>
<dbReference type="PANTHER" id="PTHR43861">
    <property type="entry name" value="TRANS-ACONITATE 2-METHYLTRANSFERASE-RELATED"/>
    <property type="match status" value="1"/>
</dbReference>
<evidence type="ECO:0000313" key="4">
    <source>
        <dbReference type="EMBL" id="MCC2231476.1"/>
    </source>
</evidence>